<keyword evidence="1" id="KW-1133">Transmembrane helix</keyword>
<keyword evidence="1" id="KW-0472">Membrane</keyword>
<accession>A0A562SH26</accession>
<organism evidence="2 3">
    <name type="scientific">Lacibacter cauensis</name>
    <dbReference type="NCBI Taxonomy" id="510947"/>
    <lineage>
        <taxon>Bacteria</taxon>
        <taxon>Pseudomonadati</taxon>
        <taxon>Bacteroidota</taxon>
        <taxon>Chitinophagia</taxon>
        <taxon>Chitinophagales</taxon>
        <taxon>Chitinophagaceae</taxon>
        <taxon>Lacibacter</taxon>
    </lineage>
</organism>
<dbReference type="OrthoDB" id="1112758at2"/>
<dbReference type="RefSeq" id="WP_144887399.1">
    <property type="nucleotide sequence ID" value="NZ_VLLE01000005.1"/>
</dbReference>
<sequence length="119" mass="13714">MSDNLLDILQQRDDLTEQELLNYLQGNLTPEERRAVEEKLADSEMMSDAEEGLRMADAAKTTFAVNDINRKLAQQLQQQRRKRKHKPIPNLSLVIISTFLVLVLIVLAYLVIHKMRNGQ</sequence>
<proteinExistence type="predicted"/>
<dbReference type="EMBL" id="VLLE01000005">
    <property type="protein sequence ID" value="TWI80458.1"/>
    <property type="molecule type" value="Genomic_DNA"/>
</dbReference>
<reference evidence="2 3" key="1">
    <citation type="journal article" date="2015" name="Stand. Genomic Sci.">
        <title>Genomic Encyclopedia of Bacterial and Archaeal Type Strains, Phase III: the genomes of soil and plant-associated and newly described type strains.</title>
        <authorList>
            <person name="Whitman W.B."/>
            <person name="Woyke T."/>
            <person name="Klenk H.P."/>
            <person name="Zhou Y."/>
            <person name="Lilburn T.G."/>
            <person name="Beck B.J."/>
            <person name="De Vos P."/>
            <person name="Vandamme P."/>
            <person name="Eisen J.A."/>
            <person name="Garrity G."/>
            <person name="Hugenholtz P."/>
            <person name="Kyrpides N.C."/>
        </authorList>
    </citation>
    <scope>NUCLEOTIDE SEQUENCE [LARGE SCALE GENOMIC DNA]</scope>
    <source>
        <strain evidence="2 3">CGMCC 1.7271</strain>
    </source>
</reference>
<protein>
    <submittedName>
        <fullName evidence="2">Uncharacterized protein</fullName>
    </submittedName>
</protein>
<keyword evidence="1" id="KW-0812">Transmembrane</keyword>
<gene>
    <name evidence="2" type="ORF">IQ13_3135</name>
</gene>
<name>A0A562SH26_9BACT</name>
<comment type="caution">
    <text evidence="2">The sequence shown here is derived from an EMBL/GenBank/DDBJ whole genome shotgun (WGS) entry which is preliminary data.</text>
</comment>
<feature type="transmembrane region" description="Helical" evidence="1">
    <location>
        <begin position="90"/>
        <end position="112"/>
    </location>
</feature>
<dbReference type="Proteomes" id="UP000316167">
    <property type="component" value="Unassembled WGS sequence"/>
</dbReference>
<dbReference type="AlphaFoldDB" id="A0A562SH26"/>
<evidence type="ECO:0000256" key="1">
    <source>
        <dbReference type="SAM" id="Phobius"/>
    </source>
</evidence>
<evidence type="ECO:0000313" key="2">
    <source>
        <dbReference type="EMBL" id="TWI80458.1"/>
    </source>
</evidence>
<evidence type="ECO:0000313" key="3">
    <source>
        <dbReference type="Proteomes" id="UP000316167"/>
    </source>
</evidence>
<keyword evidence="3" id="KW-1185">Reference proteome</keyword>